<dbReference type="EMBL" id="ML732371">
    <property type="protein sequence ID" value="KAB8068823.1"/>
    <property type="molecule type" value="Genomic_DNA"/>
</dbReference>
<protein>
    <submittedName>
        <fullName evidence="1">Uncharacterized protein</fullName>
    </submittedName>
</protein>
<sequence length="73" mass="8329">MDRNSSPFLFSSLQFASPISSFPNTPKHIQFPPRFLSSRLSPLSNFEHSLWLVVCHKPIIVDPSGARTYIRAR</sequence>
<evidence type="ECO:0000313" key="2">
    <source>
        <dbReference type="Proteomes" id="UP000326565"/>
    </source>
</evidence>
<dbReference type="AlphaFoldDB" id="A0A5N5WK19"/>
<accession>A0A5N5WK19</accession>
<evidence type="ECO:0000313" key="1">
    <source>
        <dbReference type="EMBL" id="KAB8068823.1"/>
    </source>
</evidence>
<gene>
    <name evidence="1" type="ORF">BDV29DRAFT_183853</name>
</gene>
<reference evidence="1 2" key="1">
    <citation type="submission" date="2019-04" db="EMBL/GenBank/DDBJ databases">
        <title>Friends and foes A comparative genomics study of 23 Aspergillus species from section Flavi.</title>
        <authorList>
            <consortium name="DOE Joint Genome Institute"/>
            <person name="Kjaerbolling I."/>
            <person name="Vesth T."/>
            <person name="Frisvad J.C."/>
            <person name="Nybo J.L."/>
            <person name="Theobald S."/>
            <person name="Kildgaard S."/>
            <person name="Isbrandt T."/>
            <person name="Kuo A."/>
            <person name="Sato A."/>
            <person name="Lyhne E.K."/>
            <person name="Kogle M.E."/>
            <person name="Wiebenga A."/>
            <person name="Kun R.S."/>
            <person name="Lubbers R.J."/>
            <person name="Makela M.R."/>
            <person name="Barry K."/>
            <person name="Chovatia M."/>
            <person name="Clum A."/>
            <person name="Daum C."/>
            <person name="Haridas S."/>
            <person name="He G."/>
            <person name="LaButti K."/>
            <person name="Lipzen A."/>
            <person name="Mondo S."/>
            <person name="Riley R."/>
            <person name="Salamov A."/>
            <person name="Simmons B.A."/>
            <person name="Magnuson J.K."/>
            <person name="Henrissat B."/>
            <person name="Mortensen U.H."/>
            <person name="Larsen T.O."/>
            <person name="Devries R.P."/>
            <person name="Grigoriev I.V."/>
            <person name="Machida M."/>
            <person name="Baker S.E."/>
            <person name="Andersen M.R."/>
        </authorList>
    </citation>
    <scope>NUCLEOTIDE SEQUENCE [LARGE SCALE GENOMIC DNA]</scope>
    <source>
        <strain evidence="1 2">CBS 151.66</strain>
    </source>
</reference>
<dbReference type="Proteomes" id="UP000326565">
    <property type="component" value="Unassembled WGS sequence"/>
</dbReference>
<name>A0A5N5WK19_9EURO</name>
<organism evidence="1 2">
    <name type="scientific">Aspergillus leporis</name>
    <dbReference type="NCBI Taxonomy" id="41062"/>
    <lineage>
        <taxon>Eukaryota</taxon>
        <taxon>Fungi</taxon>
        <taxon>Dikarya</taxon>
        <taxon>Ascomycota</taxon>
        <taxon>Pezizomycotina</taxon>
        <taxon>Eurotiomycetes</taxon>
        <taxon>Eurotiomycetidae</taxon>
        <taxon>Eurotiales</taxon>
        <taxon>Aspergillaceae</taxon>
        <taxon>Aspergillus</taxon>
        <taxon>Aspergillus subgen. Circumdati</taxon>
    </lineage>
</organism>
<keyword evidence="2" id="KW-1185">Reference proteome</keyword>
<proteinExistence type="predicted"/>